<name>A0A078A9G7_STYLE</name>
<dbReference type="EMBL" id="CCKQ01007521">
    <property type="protein sequence ID" value="CDW78900.1"/>
    <property type="molecule type" value="Genomic_DNA"/>
</dbReference>
<sequence>MGNCQCDRANKEDFETYAQTSRLQQHPDYYKNFKEQQNDDDDLDFQMSELNAIHNTTDSLANNTYHPAVPLKISNIPKIMRMDASELEYSRDLTQGTASILRNSYTPLNSNFLSSGQPLEVMQQDIDNKNLSFRDMCPMMVDYNQSQQHLQNSERTIVNFQNSSYKGVINTIDESKFISAFDYRKIEILNQKYDPILFQGELLKLKPGVKFEFQPRWIQITGKALRYYKNRWTKNNSLQKPLGAVPIKALHSIKVLEKDITKIHASCEKKCQYNFEIVLKQDFLDLYLDPYYDIVSSSDKNKLIISTENRKLELSRFQDQDVDYYSDPIRKEVVIQNYLNETQETKSTSNSQMLILNEDQPYNQGIMIGEENIFSTATHHHRVSSIPLQDITMQNSSKKSISIYHSLSTTPEKKKKQTKILMSDREEQFFLIDKRLIFATENKKDFQQWLEGLSDLIKIFRQEEMQ</sequence>
<evidence type="ECO:0000259" key="1">
    <source>
        <dbReference type="PROSITE" id="PS50003"/>
    </source>
</evidence>
<dbReference type="Gene3D" id="2.30.29.30">
    <property type="entry name" value="Pleckstrin-homology domain (PH domain)/Phosphotyrosine-binding domain (PTB)"/>
    <property type="match status" value="1"/>
</dbReference>
<evidence type="ECO:0000313" key="2">
    <source>
        <dbReference type="EMBL" id="CDW78900.1"/>
    </source>
</evidence>
<dbReference type="InParanoid" id="A0A078A9G7"/>
<gene>
    <name evidence="2" type="primary">Contig1307.g1433</name>
    <name evidence="2" type="ORF">STYLEM_7885</name>
</gene>
<dbReference type="SUPFAM" id="SSF50729">
    <property type="entry name" value="PH domain-like"/>
    <property type="match status" value="1"/>
</dbReference>
<proteinExistence type="predicted"/>
<dbReference type="AlphaFoldDB" id="A0A078A9G7"/>
<accession>A0A078A9G7</accession>
<dbReference type="PROSITE" id="PS50003">
    <property type="entry name" value="PH_DOMAIN"/>
    <property type="match status" value="1"/>
</dbReference>
<dbReference type="OrthoDB" id="323248at2759"/>
<dbReference type="InterPro" id="IPR001849">
    <property type="entry name" value="PH_domain"/>
</dbReference>
<reference evidence="2 3" key="1">
    <citation type="submission" date="2014-06" db="EMBL/GenBank/DDBJ databases">
        <authorList>
            <person name="Swart Estienne"/>
        </authorList>
    </citation>
    <scope>NUCLEOTIDE SEQUENCE [LARGE SCALE GENOMIC DNA]</scope>
    <source>
        <strain evidence="2 3">130c</strain>
    </source>
</reference>
<protein>
    <recommendedName>
        <fullName evidence="1">PH domain-containing protein</fullName>
    </recommendedName>
</protein>
<dbReference type="SMART" id="SM00233">
    <property type="entry name" value="PH"/>
    <property type="match status" value="1"/>
</dbReference>
<dbReference type="CDD" id="cd00821">
    <property type="entry name" value="PH"/>
    <property type="match status" value="1"/>
</dbReference>
<keyword evidence="3" id="KW-1185">Reference proteome</keyword>
<dbReference type="Pfam" id="PF00169">
    <property type="entry name" value="PH"/>
    <property type="match status" value="1"/>
</dbReference>
<dbReference type="InterPro" id="IPR011993">
    <property type="entry name" value="PH-like_dom_sf"/>
</dbReference>
<organism evidence="2 3">
    <name type="scientific">Stylonychia lemnae</name>
    <name type="common">Ciliate</name>
    <dbReference type="NCBI Taxonomy" id="5949"/>
    <lineage>
        <taxon>Eukaryota</taxon>
        <taxon>Sar</taxon>
        <taxon>Alveolata</taxon>
        <taxon>Ciliophora</taxon>
        <taxon>Intramacronucleata</taxon>
        <taxon>Spirotrichea</taxon>
        <taxon>Stichotrichia</taxon>
        <taxon>Sporadotrichida</taxon>
        <taxon>Oxytrichidae</taxon>
        <taxon>Stylonychinae</taxon>
        <taxon>Stylonychia</taxon>
    </lineage>
</organism>
<feature type="domain" description="PH" evidence="1">
    <location>
        <begin position="195"/>
        <end position="458"/>
    </location>
</feature>
<evidence type="ECO:0000313" key="3">
    <source>
        <dbReference type="Proteomes" id="UP000039865"/>
    </source>
</evidence>
<dbReference type="Proteomes" id="UP000039865">
    <property type="component" value="Unassembled WGS sequence"/>
</dbReference>